<evidence type="ECO:0000256" key="6">
    <source>
        <dbReference type="SAM" id="MobiDB-lite"/>
    </source>
</evidence>
<organism evidence="10 11">
    <name type="scientific">Sphingobacterium arenae</name>
    <dbReference type="NCBI Taxonomy" id="1280598"/>
    <lineage>
        <taxon>Bacteria</taxon>
        <taxon>Pseudomonadati</taxon>
        <taxon>Bacteroidota</taxon>
        <taxon>Sphingobacteriia</taxon>
        <taxon>Sphingobacteriales</taxon>
        <taxon>Sphingobacteriaceae</taxon>
        <taxon>Sphingobacterium</taxon>
    </lineage>
</organism>
<keyword evidence="11" id="KW-1185">Reference proteome</keyword>
<proteinExistence type="predicted"/>
<dbReference type="EMBL" id="JACNYK010000001">
    <property type="protein sequence ID" value="MBD1425123.1"/>
    <property type="molecule type" value="Genomic_DNA"/>
</dbReference>
<dbReference type="Proteomes" id="UP000606494">
    <property type="component" value="Unassembled WGS sequence"/>
</dbReference>
<protein>
    <submittedName>
        <fullName evidence="10">ABC transporter permease</fullName>
    </submittedName>
</protein>
<evidence type="ECO:0000256" key="4">
    <source>
        <dbReference type="ARBA" id="ARBA00022989"/>
    </source>
</evidence>
<evidence type="ECO:0000256" key="3">
    <source>
        <dbReference type="ARBA" id="ARBA00022692"/>
    </source>
</evidence>
<evidence type="ECO:0000256" key="7">
    <source>
        <dbReference type="SAM" id="Phobius"/>
    </source>
</evidence>
<evidence type="ECO:0000259" key="9">
    <source>
        <dbReference type="Pfam" id="PF12704"/>
    </source>
</evidence>
<dbReference type="PANTHER" id="PTHR43738">
    <property type="entry name" value="ABC TRANSPORTER, MEMBRANE PROTEIN"/>
    <property type="match status" value="1"/>
</dbReference>
<evidence type="ECO:0000256" key="2">
    <source>
        <dbReference type="ARBA" id="ARBA00022475"/>
    </source>
</evidence>
<feature type="transmembrane region" description="Helical" evidence="7">
    <location>
        <begin position="387"/>
        <end position="418"/>
    </location>
</feature>
<keyword evidence="5 7" id="KW-0472">Membrane</keyword>
<dbReference type="Pfam" id="PF12704">
    <property type="entry name" value="MacB_PCD"/>
    <property type="match status" value="1"/>
</dbReference>
<evidence type="ECO:0000313" key="10">
    <source>
        <dbReference type="EMBL" id="MBD1425123.1"/>
    </source>
</evidence>
<feature type="transmembrane region" description="Helical" evidence="7">
    <location>
        <begin position="20"/>
        <end position="39"/>
    </location>
</feature>
<gene>
    <name evidence="10" type="ORF">H8B17_05955</name>
</gene>
<dbReference type="InterPro" id="IPR003838">
    <property type="entry name" value="ABC3_permease_C"/>
</dbReference>
<reference evidence="10 11" key="1">
    <citation type="submission" date="2020-08" db="EMBL/GenBank/DDBJ databases">
        <title>Sphingobacterium sp. DN00404 isolated from aquaculture water.</title>
        <authorList>
            <person name="Zhang M."/>
        </authorList>
    </citation>
    <scope>NUCLEOTIDE SEQUENCE [LARGE SCALE GENOMIC DNA]</scope>
    <source>
        <strain evidence="10 11">KCTC 32294</strain>
    </source>
</reference>
<comment type="caution">
    <text evidence="10">The sequence shown here is derived from an EMBL/GenBank/DDBJ whole genome shotgun (WGS) entry which is preliminary data.</text>
</comment>
<accession>A0ABR7Y1E7</accession>
<keyword evidence="3 7" id="KW-0812">Transmembrane</keyword>
<name>A0ABR7Y1E7_9SPHI</name>
<dbReference type="InterPro" id="IPR025857">
    <property type="entry name" value="MacB_PCD"/>
</dbReference>
<keyword evidence="2" id="KW-1003">Cell membrane</keyword>
<feature type="region of interest" description="Disordered" evidence="6">
    <location>
        <begin position="208"/>
        <end position="273"/>
    </location>
</feature>
<evidence type="ECO:0000256" key="5">
    <source>
        <dbReference type="ARBA" id="ARBA00023136"/>
    </source>
</evidence>
<dbReference type="Pfam" id="PF02687">
    <property type="entry name" value="FtsX"/>
    <property type="match status" value="1"/>
</dbReference>
<evidence type="ECO:0000313" key="11">
    <source>
        <dbReference type="Proteomes" id="UP000606494"/>
    </source>
</evidence>
<dbReference type="InterPro" id="IPR051125">
    <property type="entry name" value="ABC-4/HrtB_transporter"/>
</dbReference>
<dbReference type="PANTHER" id="PTHR43738:SF2">
    <property type="entry name" value="ABC TRANSPORTER PERMEASE"/>
    <property type="match status" value="1"/>
</dbReference>
<evidence type="ECO:0000259" key="8">
    <source>
        <dbReference type="Pfam" id="PF02687"/>
    </source>
</evidence>
<feature type="domain" description="MacB-like periplasmic core" evidence="9">
    <location>
        <begin position="18"/>
        <end position="195"/>
    </location>
</feature>
<feature type="domain" description="ABC3 transporter permease C-terminal" evidence="8">
    <location>
        <begin position="346"/>
        <end position="463"/>
    </location>
</feature>
<feature type="transmembrane region" description="Helical" evidence="7">
    <location>
        <begin position="346"/>
        <end position="367"/>
    </location>
</feature>
<keyword evidence="4 7" id="KW-1133">Transmembrane helix</keyword>
<sequence length="471" mass="51742">MNNLQLVWKNITQQLGSTLLSILLTAFGVAILCVIYITGDTFEKQLTNNTKNIDLVVGAKGSPLQLILSSLYHVDNPTGNIALAEARQLGENPFIEMAVPISLGDNFKGHRVIGTEPSYLELYGLSIENGEPWTTSFEAVIGSEVARKRGLKIGDEFHTAHGLSEDGHVHDEHPFKIVGILEKSGSIVDNLILCNLESVWDVHGLHHGEHDHEHEHGEPHEHDHDPDHKHDDDQHEAHQHDHSDHVHEHHTEHAHGEHKHDEDVHDHDEMVSEKPKDMFVKSIGADMLEDRGEEVTALLIKYSSPAAMGVIPRLVNESTDMQAASPAIESSRLFSLMGVGLDSLAILAYIIMLIAGLSVFISLYNALKERKYDLAIMRSMGASKTKLFSLVLVEGLVITWVGGVLGLLLGHGALYAISQQTTESADFMEAFHIHGRELVLVLAACLLGILAAIIPAIKAYKTSISTILADK</sequence>
<feature type="transmembrane region" description="Helical" evidence="7">
    <location>
        <begin position="438"/>
        <end position="457"/>
    </location>
</feature>
<comment type="subcellular location">
    <subcellularLocation>
        <location evidence="1">Cell membrane</location>
        <topology evidence="1">Multi-pass membrane protein</topology>
    </subcellularLocation>
</comment>
<evidence type="ECO:0000256" key="1">
    <source>
        <dbReference type="ARBA" id="ARBA00004651"/>
    </source>
</evidence>
<dbReference type="RefSeq" id="WP_190308204.1">
    <property type="nucleotide sequence ID" value="NZ_JACNYK010000001.1"/>
</dbReference>